<dbReference type="PANTHER" id="PTHR12374:SF21">
    <property type="entry name" value="SWIRM DOMAIN-CONTAINING PROTEIN FUN19-RELATED"/>
    <property type="match status" value="1"/>
</dbReference>
<dbReference type="GO" id="GO:0003682">
    <property type="term" value="F:chromatin binding"/>
    <property type="evidence" value="ECO:0007669"/>
    <property type="project" value="TreeGrafter"/>
</dbReference>
<reference evidence="3" key="1">
    <citation type="submission" date="2021-04" db="EMBL/GenBank/DDBJ databases">
        <title>Draft genome of Fusarium avenaceum strain F156N33, isolated from an atmospheric sample in Virginia.</title>
        <authorList>
            <person name="Yang S."/>
            <person name="Vinatzer B.A."/>
            <person name="Coleman J."/>
        </authorList>
    </citation>
    <scope>NUCLEOTIDE SEQUENCE</scope>
    <source>
        <strain evidence="3">F156N33</strain>
    </source>
</reference>
<dbReference type="AlphaFoldDB" id="A0A9P7GYX5"/>
<evidence type="ECO:0000256" key="1">
    <source>
        <dbReference type="SAM" id="MobiDB-lite"/>
    </source>
</evidence>
<dbReference type="Gene3D" id="1.10.10.10">
    <property type="entry name" value="Winged helix-like DNA-binding domain superfamily/Winged helix DNA-binding domain"/>
    <property type="match status" value="1"/>
</dbReference>
<feature type="domain" description="SWIRM" evidence="2">
    <location>
        <begin position="328"/>
        <end position="425"/>
    </location>
</feature>
<sequence length="425" mass="47694">MQSSTPFYKNTPSNELNQFPPTTSSSSPPRLPFSSSIQHSPLFNTNNTTMAANSPREAQTTSAMGPPVHPAIKNSAIKQLGIMSLMSPPDPPLDTFLHSHRQYDSAKPTFSSNDSERHSMPMSPPISPYNKPMSTTELPTTHSTPIKDPVLYPTDEIASSPAQTPLFAPAEDEDHNRIIDDHLRARLNTAFATTPPPKRIDYELMLSFKSQVVKVYEANPRGWLRQERAQLEADRRAHGKKFHSILPAKSVKTPRPRGDRVQKPQSAPRPIRTHPAASIGPITRPAPRVSATPEPSRRVVTNREDKDFNSLPDYCPPLDSLPDKPNSLKVDWKGQPVDLSRDPQVGLLHPDEVALASNLRLDCATYLTSKRRIFDQRVVCLRKNKAFRKTDAQQACKIDVNKASKLWTAFEKVGWLQDKWVRQYL</sequence>
<gene>
    <name evidence="3" type="ORF">KAF25_001530</name>
</gene>
<dbReference type="Proteomes" id="UP000782241">
    <property type="component" value="Unassembled WGS sequence"/>
</dbReference>
<feature type="compositionally biased region" description="Polar residues" evidence="1">
    <location>
        <begin position="37"/>
        <end position="63"/>
    </location>
</feature>
<organism evidence="3 4">
    <name type="scientific">Fusarium avenaceum</name>
    <dbReference type="NCBI Taxonomy" id="40199"/>
    <lineage>
        <taxon>Eukaryota</taxon>
        <taxon>Fungi</taxon>
        <taxon>Dikarya</taxon>
        <taxon>Ascomycota</taxon>
        <taxon>Pezizomycotina</taxon>
        <taxon>Sordariomycetes</taxon>
        <taxon>Hypocreomycetidae</taxon>
        <taxon>Hypocreales</taxon>
        <taxon>Nectriaceae</taxon>
        <taxon>Fusarium</taxon>
        <taxon>Fusarium tricinctum species complex</taxon>
    </lineage>
</organism>
<evidence type="ECO:0000313" key="3">
    <source>
        <dbReference type="EMBL" id="KAG5655960.1"/>
    </source>
</evidence>
<protein>
    <recommendedName>
        <fullName evidence="2">SWIRM domain-containing protein</fullName>
    </recommendedName>
</protein>
<feature type="compositionally biased region" description="Basic and acidic residues" evidence="1">
    <location>
        <begin position="295"/>
        <end position="306"/>
    </location>
</feature>
<evidence type="ECO:0000313" key="4">
    <source>
        <dbReference type="Proteomes" id="UP000782241"/>
    </source>
</evidence>
<name>A0A9P7GYX5_9HYPO</name>
<feature type="region of interest" description="Disordered" evidence="1">
    <location>
        <begin position="105"/>
        <end position="129"/>
    </location>
</feature>
<dbReference type="FunFam" id="1.10.10.10:FF:000087">
    <property type="entry name" value="Transcriptional adapter 2"/>
    <property type="match status" value="1"/>
</dbReference>
<evidence type="ECO:0000259" key="2">
    <source>
        <dbReference type="PROSITE" id="PS50934"/>
    </source>
</evidence>
<dbReference type="InterPro" id="IPR007526">
    <property type="entry name" value="SWIRM"/>
</dbReference>
<feature type="compositionally biased region" description="Low complexity" evidence="1">
    <location>
        <begin position="19"/>
        <end position="36"/>
    </location>
</feature>
<dbReference type="InterPro" id="IPR009057">
    <property type="entry name" value="Homeodomain-like_sf"/>
</dbReference>
<feature type="region of interest" description="Disordered" evidence="1">
    <location>
        <begin position="1"/>
        <end position="68"/>
    </location>
</feature>
<dbReference type="SUPFAM" id="SSF46689">
    <property type="entry name" value="Homeodomain-like"/>
    <property type="match status" value="1"/>
</dbReference>
<keyword evidence="4" id="KW-1185">Reference proteome</keyword>
<dbReference type="GO" id="GO:0006338">
    <property type="term" value="P:chromatin remodeling"/>
    <property type="evidence" value="ECO:0007669"/>
    <property type="project" value="TreeGrafter"/>
</dbReference>
<dbReference type="GO" id="GO:0070210">
    <property type="term" value="C:Rpd3L-Expanded complex"/>
    <property type="evidence" value="ECO:0007669"/>
    <property type="project" value="TreeGrafter"/>
</dbReference>
<dbReference type="GO" id="GO:0003713">
    <property type="term" value="F:transcription coactivator activity"/>
    <property type="evidence" value="ECO:0007669"/>
    <property type="project" value="TreeGrafter"/>
</dbReference>
<feature type="compositionally biased region" description="Polar residues" evidence="1">
    <location>
        <begin position="1"/>
        <end position="17"/>
    </location>
</feature>
<proteinExistence type="predicted"/>
<accession>A0A9P7GYX5</accession>
<feature type="region of interest" description="Disordered" evidence="1">
    <location>
        <begin position="234"/>
        <end position="306"/>
    </location>
</feature>
<comment type="caution">
    <text evidence="3">The sequence shown here is derived from an EMBL/GenBank/DDBJ whole genome shotgun (WGS) entry which is preliminary data.</text>
</comment>
<dbReference type="InterPro" id="IPR036388">
    <property type="entry name" value="WH-like_DNA-bd_sf"/>
</dbReference>
<dbReference type="GO" id="GO:0006357">
    <property type="term" value="P:regulation of transcription by RNA polymerase II"/>
    <property type="evidence" value="ECO:0007669"/>
    <property type="project" value="TreeGrafter"/>
</dbReference>
<dbReference type="PROSITE" id="PS50934">
    <property type="entry name" value="SWIRM"/>
    <property type="match status" value="1"/>
</dbReference>
<dbReference type="PANTHER" id="PTHR12374">
    <property type="entry name" value="TRANSCRIPTIONAL ADAPTOR 2 ADA2 -RELATED"/>
    <property type="match status" value="1"/>
</dbReference>
<dbReference type="EMBL" id="JAGPUO010000024">
    <property type="protein sequence ID" value="KAG5655960.1"/>
    <property type="molecule type" value="Genomic_DNA"/>
</dbReference>
<dbReference type="Pfam" id="PF04433">
    <property type="entry name" value="SWIRM"/>
    <property type="match status" value="1"/>
</dbReference>